<dbReference type="AlphaFoldDB" id="A0A0D7AVV8"/>
<proteinExistence type="predicted"/>
<gene>
    <name evidence="1" type="ORF">CYLTODRAFT_181026</name>
</gene>
<evidence type="ECO:0000313" key="1">
    <source>
        <dbReference type="EMBL" id="KIY62332.1"/>
    </source>
</evidence>
<reference evidence="1 2" key="1">
    <citation type="journal article" date="2015" name="Fungal Genet. Biol.">
        <title>Evolution of novel wood decay mechanisms in Agaricales revealed by the genome sequences of Fistulina hepatica and Cylindrobasidium torrendii.</title>
        <authorList>
            <person name="Floudas D."/>
            <person name="Held B.W."/>
            <person name="Riley R."/>
            <person name="Nagy L.G."/>
            <person name="Koehler G."/>
            <person name="Ransdell A.S."/>
            <person name="Younus H."/>
            <person name="Chow J."/>
            <person name="Chiniquy J."/>
            <person name="Lipzen A."/>
            <person name="Tritt A."/>
            <person name="Sun H."/>
            <person name="Haridas S."/>
            <person name="LaButti K."/>
            <person name="Ohm R.A."/>
            <person name="Kues U."/>
            <person name="Blanchette R.A."/>
            <person name="Grigoriev I.V."/>
            <person name="Minto R.E."/>
            <person name="Hibbett D.S."/>
        </authorList>
    </citation>
    <scope>NUCLEOTIDE SEQUENCE [LARGE SCALE GENOMIC DNA]</scope>
    <source>
        <strain evidence="1 2">FP15055 ss-10</strain>
    </source>
</reference>
<accession>A0A0D7AVV8</accession>
<keyword evidence="2" id="KW-1185">Reference proteome</keyword>
<organism evidence="1 2">
    <name type="scientific">Cylindrobasidium torrendii FP15055 ss-10</name>
    <dbReference type="NCBI Taxonomy" id="1314674"/>
    <lineage>
        <taxon>Eukaryota</taxon>
        <taxon>Fungi</taxon>
        <taxon>Dikarya</taxon>
        <taxon>Basidiomycota</taxon>
        <taxon>Agaricomycotina</taxon>
        <taxon>Agaricomycetes</taxon>
        <taxon>Agaricomycetidae</taxon>
        <taxon>Agaricales</taxon>
        <taxon>Marasmiineae</taxon>
        <taxon>Physalacriaceae</taxon>
        <taxon>Cylindrobasidium</taxon>
    </lineage>
</organism>
<protein>
    <submittedName>
        <fullName evidence="1">Uncharacterized protein</fullName>
    </submittedName>
</protein>
<dbReference type="EMBL" id="KN880795">
    <property type="protein sequence ID" value="KIY62332.1"/>
    <property type="molecule type" value="Genomic_DNA"/>
</dbReference>
<sequence length="123" mass="13808">MFFDGHNGDPLPYRRVFDTLFHTPMWQLQCIACSIEFGYVYVSTLVISLSNCIFLGLGFRLSFCGTCEQRREPAATNPIHCQQAQWPISIHTAVGTMTTVPSRILFVEIGHPSVHCTEQAKAT</sequence>
<evidence type="ECO:0000313" key="2">
    <source>
        <dbReference type="Proteomes" id="UP000054007"/>
    </source>
</evidence>
<dbReference type="Proteomes" id="UP000054007">
    <property type="component" value="Unassembled WGS sequence"/>
</dbReference>
<name>A0A0D7AVV8_9AGAR</name>